<feature type="region of interest" description="Disordered" evidence="1">
    <location>
        <begin position="1"/>
        <end position="48"/>
    </location>
</feature>
<evidence type="ECO:0000256" key="1">
    <source>
        <dbReference type="SAM" id="MobiDB-lite"/>
    </source>
</evidence>
<proteinExistence type="predicted"/>
<organism evidence="2 3">
    <name type="scientific">Caenorhabditis tropicalis</name>
    <dbReference type="NCBI Taxonomy" id="1561998"/>
    <lineage>
        <taxon>Eukaryota</taxon>
        <taxon>Metazoa</taxon>
        <taxon>Ecdysozoa</taxon>
        <taxon>Nematoda</taxon>
        <taxon>Chromadorea</taxon>
        <taxon>Rhabditida</taxon>
        <taxon>Rhabditina</taxon>
        <taxon>Rhabditomorpha</taxon>
        <taxon>Rhabditoidea</taxon>
        <taxon>Rhabditidae</taxon>
        <taxon>Peloderinae</taxon>
        <taxon>Caenorhabditis</taxon>
    </lineage>
</organism>
<feature type="region of interest" description="Disordered" evidence="1">
    <location>
        <begin position="62"/>
        <end position="114"/>
    </location>
</feature>
<dbReference type="AlphaFoldDB" id="A0A1I7US43"/>
<dbReference type="eggNOG" id="ENOG502TK1F">
    <property type="taxonomic scope" value="Eukaryota"/>
</dbReference>
<dbReference type="STRING" id="1561998.A0A1I7US43"/>
<keyword evidence="2" id="KW-1185">Reference proteome</keyword>
<sequence length="114" mass="11898">MWFNGGPHGPPPPGHPLHGLPHPAYPPGHPLHMPAGVQMMQMGPNGPHPVMPGMPMGAMPMGPMPPNGVPHPMMHPAASNGGHQPPPQRGRPPAAARVFGLTSRTSENAKENVL</sequence>
<evidence type="ECO:0000313" key="3">
    <source>
        <dbReference type="WBParaSite" id="Csp11.Scaffold630.g18791.t1"/>
    </source>
</evidence>
<dbReference type="WBParaSite" id="Csp11.Scaffold630.g18791.t1">
    <property type="protein sequence ID" value="Csp11.Scaffold630.g18791.t1"/>
    <property type="gene ID" value="Csp11.Scaffold630.g18791"/>
</dbReference>
<accession>A0A1I7US43</accession>
<reference evidence="3" key="1">
    <citation type="submission" date="2016-11" db="UniProtKB">
        <authorList>
            <consortium name="WormBaseParasite"/>
        </authorList>
    </citation>
    <scope>IDENTIFICATION</scope>
</reference>
<evidence type="ECO:0000313" key="2">
    <source>
        <dbReference type="Proteomes" id="UP000095282"/>
    </source>
</evidence>
<protein>
    <submittedName>
        <fullName evidence="3">LID domain-containing protein</fullName>
    </submittedName>
</protein>
<name>A0A1I7US43_9PELO</name>
<dbReference type="Proteomes" id="UP000095282">
    <property type="component" value="Unplaced"/>
</dbReference>